<proteinExistence type="predicted"/>
<protein>
    <submittedName>
        <fullName evidence="1">Uncharacterized protein</fullName>
    </submittedName>
</protein>
<dbReference type="AlphaFoldDB" id="A0A0G3M1U6"/>
<organism evidence="1 2">
    <name type="scientific">Chryseobacterium gallinarum</name>
    <dbReference type="NCBI Taxonomy" id="1324352"/>
    <lineage>
        <taxon>Bacteria</taxon>
        <taxon>Pseudomonadati</taxon>
        <taxon>Bacteroidota</taxon>
        <taxon>Flavobacteriia</taxon>
        <taxon>Flavobacteriales</taxon>
        <taxon>Weeksellaceae</taxon>
        <taxon>Chryseobacterium group</taxon>
        <taxon>Chryseobacterium</taxon>
    </lineage>
</organism>
<accession>A0A0G3M1U6</accession>
<dbReference type="KEGG" id="cgn:OK18_11330"/>
<name>A0A0G3M1U6_CHRGL</name>
<sequence>MKTFFYLMISLIFLHSCEVDQSINKEEPMSERNDSYNNQARFNLTSILDLSKTKNPFISNIVSKDVPIEDLPPLETKAISAYLVEERTLECGKSYIYVANATNTSAYDRMVWITIKKNTTTIDNQYVIIPAGQQTNSIQFYRVYANVSKPYPVADAVVSVTNIIEFSPNTPNVTDEYIKNSNQQYIQNCISLYGNPDFCQDHGGDANHNGVCDDIDKIIKETQEVDTSVD</sequence>
<dbReference type="Proteomes" id="UP000035213">
    <property type="component" value="Chromosome"/>
</dbReference>
<evidence type="ECO:0000313" key="1">
    <source>
        <dbReference type="EMBL" id="AKK73126.1"/>
    </source>
</evidence>
<gene>
    <name evidence="1" type="ORF">OK18_11330</name>
</gene>
<reference evidence="1 2" key="1">
    <citation type="submission" date="2014-11" db="EMBL/GenBank/DDBJ databases">
        <authorList>
            <person name="Park G.-S."/>
            <person name="Hong S.-J."/>
            <person name="Jung B.K."/>
            <person name="Khan A.R."/>
            <person name="Kwak Y."/>
            <person name="Shin J.-H."/>
        </authorList>
    </citation>
    <scope>NUCLEOTIDE SEQUENCE [LARGE SCALE GENOMIC DNA]</scope>
    <source>
        <strain evidence="1 2">DSM 27622</strain>
    </source>
</reference>
<dbReference type="RefSeq" id="WP_053328053.1">
    <property type="nucleotide sequence ID" value="NZ_CP009928.1"/>
</dbReference>
<evidence type="ECO:0000313" key="2">
    <source>
        <dbReference type="Proteomes" id="UP000035213"/>
    </source>
</evidence>
<dbReference type="PATRIC" id="fig|1324352.5.peg.2364"/>
<dbReference type="OrthoDB" id="9889413at2"/>
<dbReference type="EMBL" id="CP009928">
    <property type="protein sequence ID" value="AKK73126.1"/>
    <property type="molecule type" value="Genomic_DNA"/>
</dbReference>